<reference evidence="2 3" key="1">
    <citation type="submission" date="2020-05" db="EMBL/GenBank/DDBJ databases">
        <title>Isolation and characterization of methanoarchaea from a cold seep at offshore SW Taiwan.</title>
        <authorList>
            <person name="Chen Y.-W."/>
            <person name="Chen S.-C."/>
            <person name="Lai M.-C."/>
        </authorList>
    </citation>
    <scope>NUCLEOTIDE SEQUENCE [LARGE SCALE GENOMIC DNA]</scope>
    <source>
        <strain evidence="2 3">YWC-01</strain>
    </source>
</reference>
<evidence type="ECO:0000259" key="1">
    <source>
        <dbReference type="Pfam" id="PF13020"/>
    </source>
</evidence>
<dbReference type="Proteomes" id="UP001273768">
    <property type="component" value="Unassembled WGS sequence"/>
</dbReference>
<sequence length="95" mass="11277">MSTRPEIPDRFIEVKSSCKEKMHFILTRNELVKARELRDQYRITFVGNHDIGRQLEECRVVSIVDPEEHIFNRDKFTLDAAKLHVTERGYEISED</sequence>
<protein>
    <submittedName>
        <fullName evidence="2">DUF3883 domain-containing protein</fullName>
    </submittedName>
</protein>
<organism evidence="2 3">
    <name type="scientific">Methanoculleus nereidis</name>
    <dbReference type="NCBI Taxonomy" id="2735141"/>
    <lineage>
        <taxon>Archaea</taxon>
        <taxon>Methanobacteriati</taxon>
        <taxon>Methanobacteriota</taxon>
        <taxon>Stenosarchaea group</taxon>
        <taxon>Methanomicrobia</taxon>
        <taxon>Methanomicrobiales</taxon>
        <taxon>Methanomicrobiaceae</taxon>
        <taxon>Methanoculleus</taxon>
    </lineage>
</organism>
<dbReference type="RefSeq" id="WP_394804667.1">
    <property type="nucleotide sequence ID" value="NZ_JABFFQ010000022.1"/>
</dbReference>
<gene>
    <name evidence="2" type="ORF">HL657_13380</name>
</gene>
<accession>A0ABU3Z5N7</accession>
<comment type="caution">
    <text evidence="2">The sequence shown here is derived from an EMBL/GenBank/DDBJ whole genome shotgun (WGS) entry which is preliminary data.</text>
</comment>
<evidence type="ECO:0000313" key="3">
    <source>
        <dbReference type="Proteomes" id="UP001273768"/>
    </source>
</evidence>
<feature type="domain" description="Protein NO VEIN C-terminal" evidence="1">
    <location>
        <begin position="9"/>
        <end position="49"/>
    </location>
</feature>
<evidence type="ECO:0000313" key="2">
    <source>
        <dbReference type="EMBL" id="MDV4344138.1"/>
    </source>
</evidence>
<proteinExistence type="predicted"/>
<name>A0ABU3Z5N7_9EURY</name>
<dbReference type="Pfam" id="PF13020">
    <property type="entry name" value="NOV_C"/>
    <property type="match status" value="1"/>
</dbReference>
<dbReference type="EMBL" id="JABFFQ010000022">
    <property type="protein sequence ID" value="MDV4344138.1"/>
    <property type="molecule type" value="Genomic_DNA"/>
</dbReference>
<dbReference type="InterPro" id="IPR024975">
    <property type="entry name" value="NOV_C"/>
</dbReference>
<keyword evidence="3" id="KW-1185">Reference proteome</keyword>